<evidence type="ECO:0000256" key="2">
    <source>
        <dbReference type="ARBA" id="ARBA00012023"/>
    </source>
</evidence>
<feature type="region of interest" description="Disordered" evidence="9">
    <location>
        <begin position="1"/>
        <end position="27"/>
    </location>
</feature>
<dbReference type="GO" id="GO:0005634">
    <property type="term" value="C:nucleus"/>
    <property type="evidence" value="ECO:0007669"/>
    <property type="project" value="TreeGrafter"/>
</dbReference>
<keyword evidence="4 8" id="KW-0808">Transferase</keyword>
<dbReference type="GO" id="GO:0035299">
    <property type="term" value="F:inositol-1,3,4,5,6-pentakisphosphate 2-kinase activity"/>
    <property type="evidence" value="ECO:0007669"/>
    <property type="project" value="UniProtKB-EC"/>
</dbReference>
<evidence type="ECO:0000256" key="9">
    <source>
        <dbReference type="SAM" id="MobiDB-lite"/>
    </source>
</evidence>
<gene>
    <name evidence="10" type="ORF">UHOR_07228</name>
</gene>
<dbReference type="Gene3D" id="3.30.200.110">
    <property type="entry name" value="Inositol-pentakisphosphate 2-kinase, N-lobe"/>
    <property type="match status" value="1"/>
</dbReference>
<sequence>MPPTPFQPSHQTPFKSTISTSQQARVHHTPFEGTTQLSVQDLVDPSDWRYHAEGGKNVLFSFSPRSTSPGEGESPFATPACTYALRIPKSLPSTNPFESPDDDEEEAEQFTQQVITPLLGPSAILPKTIKIAVRTARDRSIIDTLAGSIEMQRPAARRAHPARIRAEALTYIYAVQDVTAPILCSSALTSAAGVLSVEIKPKWGFLPRTDSLPPSSPNIELKAKYSRYRMHRVANAKELGGSMTKEPGESMTKGKFDALYDPLDLYSQDEGRKKKAIKALWDDWKQTGGKTNNFRLFWNGQLVHPDDQESLKRIASFLGTGSGEEELLGALTMHLFAELSKSWIPSGDGAHLSKTPLPPSNGGGGDNVLSRLAHLQASLDPLDAEGLAHLWLQRTQSHTLGQHTDRAADLPPALTSLLPSSQLYPILETFLSANKVDTANVKLEDAVQAFLVSASFKDCSLLIRFFRQHGGEAVVGETKLVDLDRKPFAKLASMQKTDSEVCAAFLAWLETLDAEPKASVAP</sequence>
<dbReference type="PANTHER" id="PTHR14456:SF2">
    <property type="entry name" value="INOSITOL-PENTAKISPHOSPHATE 2-KINASE"/>
    <property type="match status" value="1"/>
</dbReference>
<comment type="function">
    <text evidence="8">Phosphorylates Ins(1,3,4,5,6)P5 at position 2 to form Ins(1,2,3,4,5,6)P6 (InsP6 or phytate).</text>
</comment>
<dbReference type="HOGENOM" id="CLU_033188_1_0_1"/>
<evidence type="ECO:0000313" key="10">
    <source>
        <dbReference type="EMBL" id="CCF50195.1"/>
    </source>
</evidence>
<dbReference type="EMBL" id="CAGI01000152">
    <property type="protein sequence ID" value="CCF50195.1"/>
    <property type="molecule type" value="Genomic_DNA"/>
</dbReference>
<dbReference type="GO" id="GO:0032958">
    <property type="term" value="P:inositol phosphate biosynthetic process"/>
    <property type="evidence" value="ECO:0007669"/>
    <property type="project" value="TreeGrafter"/>
</dbReference>
<keyword evidence="7 8" id="KW-0067">ATP-binding</keyword>
<organism evidence="10 11">
    <name type="scientific">Ustilago hordei</name>
    <name type="common">Barley covered smut fungus</name>
    <dbReference type="NCBI Taxonomy" id="120017"/>
    <lineage>
        <taxon>Eukaryota</taxon>
        <taxon>Fungi</taxon>
        <taxon>Dikarya</taxon>
        <taxon>Basidiomycota</taxon>
        <taxon>Ustilaginomycotina</taxon>
        <taxon>Ustilaginomycetes</taxon>
        <taxon>Ustilaginales</taxon>
        <taxon>Ustilaginaceae</taxon>
        <taxon>Ustilago</taxon>
    </lineage>
</organism>
<evidence type="ECO:0000256" key="4">
    <source>
        <dbReference type="ARBA" id="ARBA00022679"/>
    </source>
</evidence>
<keyword evidence="6 8" id="KW-0418">Kinase</keyword>
<dbReference type="STRING" id="1128400.I2FTF2"/>
<evidence type="ECO:0000256" key="8">
    <source>
        <dbReference type="RuleBase" id="RU364126"/>
    </source>
</evidence>
<dbReference type="PANTHER" id="PTHR14456">
    <property type="entry name" value="INOSITOL POLYPHOSPHATE KINASE 1"/>
    <property type="match status" value="1"/>
</dbReference>
<protein>
    <recommendedName>
        <fullName evidence="3 8">Inositol-pentakisphosphate 2-kinase</fullName>
        <ecNumber evidence="2 8">2.7.1.158</ecNumber>
    </recommendedName>
</protein>
<dbReference type="EC" id="2.7.1.158" evidence="2 8"/>
<name>I2FTF2_USTHO</name>
<evidence type="ECO:0000313" key="11">
    <source>
        <dbReference type="Proteomes" id="UP000006174"/>
    </source>
</evidence>
<evidence type="ECO:0000256" key="3">
    <source>
        <dbReference type="ARBA" id="ARBA00014846"/>
    </source>
</evidence>
<reference evidence="10 11" key="1">
    <citation type="journal article" date="2012" name="Plant Cell">
        <title>Genome comparison of barley and maize smut fungi reveals targeted loss of RNA silencing components and species-specific presence of transposable elements.</title>
        <authorList>
            <person name="Laurie J.D."/>
            <person name="Ali S."/>
            <person name="Linning R."/>
            <person name="Mannhaupt G."/>
            <person name="Wong P."/>
            <person name="Gueldener U."/>
            <person name="Muensterkoetter M."/>
            <person name="Moore R."/>
            <person name="Kahmann R."/>
            <person name="Bakkeren G."/>
            <person name="Schirawski J."/>
        </authorList>
    </citation>
    <scope>NUCLEOTIDE SEQUENCE [LARGE SCALE GENOMIC DNA]</scope>
    <source>
        <strain evidence="11">Uh4875-4</strain>
    </source>
</reference>
<dbReference type="Proteomes" id="UP000006174">
    <property type="component" value="Unassembled WGS sequence"/>
</dbReference>
<evidence type="ECO:0000256" key="7">
    <source>
        <dbReference type="ARBA" id="ARBA00022840"/>
    </source>
</evidence>
<evidence type="ECO:0000256" key="6">
    <source>
        <dbReference type="ARBA" id="ARBA00022777"/>
    </source>
</evidence>
<dbReference type="OrthoDB" id="272370at2759"/>
<keyword evidence="11" id="KW-1185">Reference proteome</keyword>
<accession>I2FTF2</accession>
<comment type="catalytic activity">
    <reaction evidence="1 8">
        <text>1D-myo-inositol 1,3,4,5,6-pentakisphosphate + ATP = 1D-myo-inositol hexakisphosphate + ADP + H(+)</text>
        <dbReference type="Rhea" id="RHEA:20313"/>
        <dbReference type="ChEBI" id="CHEBI:15378"/>
        <dbReference type="ChEBI" id="CHEBI:30616"/>
        <dbReference type="ChEBI" id="CHEBI:57733"/>
        <dbReference type="ChEBI" id="CHEBI:58130"/>
        <dbReference type="ChEBI" id="CHEBI:456216"/>
        <dbReference type="EC" id="2.7.1.158"/>
    </reaction>
</comment>
<comment type="domain">
    <text evidence="8">The EXKPK motif is conserved in inositol-pentakisphosphate 2-kinases of both family 1 and 2.</text>
</comment>
<dbReference type="InterPro" id="IPR043001">
    <property type="entry name" value="IP5_2-K_N_lobe"/>
</dbReference>
<keyword evidence="5 8" id="KW-0547">Nucleotide-binding</keyword>
<dbReference type="InterPro" id="IPR009286">
    <property type="entry name" value="Ins_P5_2-kin"/>
</dbReference>
<dbReference type="AlphaFoldDB" id="I2FTF2"/>
<evidence type="ECO:0000256" key="1">
    <source>
        <dbReference type="ARBA" id="ARBA00001774"/>
    </source>
</evidence>
<dbReference type="GO" id="GO:0005524">
    <property type="term" value="F:ATP binding"/>
    <property type="evidence" value="ECO:0007669"/>
    <property type="project" value="UniProtKB-KW"/>
</dbReference>
<feature type="compositionally biased region" description="Polar residues" evidence="9">
    <location>
        <begin position="7"/>
        <end position="24"/>
    </location>
</feature>
<evidence type="ECO:0000256" key="5">
    <source>
        <dbReference type="ARBA" id="ARBA00022741"/>
    </source>
</evidence>
<dbReference type="eggNOG" id="KOG4749">
    <property type="taxonomic scope" value="Eukaryota"/>
</dbReference>
<comment type="caution">
    <text evidence="10">The sequence shown here is derived from an EMBL/GenBank/DDBJ whole genome shotgun (WGS) entry which is preliminary data.</text>
</comment>
<dbReference type="OMA" id="WKYISEG"/>
<proteinExistence type="predicted"/>
<dbReference type="Pfam" id="PF06090">
    <property type="entry name" value="Ins_P5_2-kin"/>
    <property type="match status" value="1"/>
</dbReference>